<protein>
    <submittedName>
        <fullName evidence="3">DUF748 domain-containing protein</fullName>
    </submittedName>
</protein>
<evidence type="ECO:0000256" key="1">
    <source>
        <dbReference type="SAM" id="MobiDB-lite"/>
    </source>
</evidence>
<comment type="caution">
    <text evidence="3">The sequence shown here is derived from an EMBL/GenBank/DDBJ whole genome shotgun (WGS) entry which is preliminary data.</text>
</comment>
<dbReference type="InterPro" id="IPR008023">
    <property type="entry name" value="DUF748"/>
</dbReference>
<feature type="transmembrane region" description="Helical" evidence="2">
    <location>
        <begin position="23"/>
        <end position="43"/>
    </location>
</feature>
<feature type="region of interest" description="Disordered" evidence="1">
    <location>
        <begin position="797"/>
        <end position="827"/>
    </location>
</feature>
<dbReference type="Proteomes" id="UP001595974">
    <property type="component" value="Unassembled WGS sequence"/>
</dbReference>
<reference evidence="4" key="1">
    <citation type="journal article" date="2019" name="Int. J. Syst. Evol. Microbiol.">
        <title>The Global Catalogue of Microorganisms (GCM) 10K type strain sequencing project: providing services to taxonomists for standard genome sequencing and annotation.</title>
        <authorList>
            <consortium name="The Broad Institute Genomics Platform"/>
            <consortium name="The Broad Institute Genome Sequencing Center for Infectious Disease"/>
            <person name="Wu L."/>
            <person name="Ma J."/>
        </authorList>
    </citation>
    <scope>NUCLEOTIDE SEQUENCE [LARGE SCALE GENOMIC DNA]</scope>
    <source>
        <strain evidence="4">SHR3</strain>
    </source>
</reference>
<sequence length="1220" mass="130361">MTETTTSEAAPSVLRRFARPAKWGVGVLVAVAAIGFGAVPPVAKHYTVKIASEMLGREVSVERVHFNPFTLAAELHGVRVMEAGGGSEALGFDMLRVNAELESLIRGGPVLHELSLTGPRINVVLQGEGRHNWKDVLDRLAARPKSEDSGETVFSVGNIRISGGRIAVSDEPRGLKHELADIELGVPFVSNLPVKVDVFVEPRLAATLDGDPVGVSARSKPFKDSQETILDLSLKDFDMSPWTAYLPFEPTFRLPSGLLSTNLELSFTQQPDARPMVTLRGQVGVTRLEVQDRTGAPAIKVGEFALELADVEPFANKWHFTRLRLHQPEIDLVRLKDGGINLATLAPPPAKGDGKPAAGAEAAAAPAKQDFLLADARIREGVVRFEDRTLGEPFRARLEAINLDMRDLTNTGDMPAEIRLDYVTDGGEKIAHEDKVSLAPFVFEGVATLEAIKPARYAPYAAAALPGGELRGGQIDGAVRYRVALGEDGKPDIRIGSEGLALRDFALALKGSKEPAVKVPALDVRDLAIDVGARTVKLAELGVKGVAVSAVRLKNGRFDLMEIAGDKPKPKSEGPEWTVEVARLALENAAVRVEDRTVAKPVVLAVDGIGLQLDNLSTAKGATTQLKLDSRINRRGRLGASGALALQPLKADLKLDLRSVDLLPLQPYVLEKTKIAISRGSLSTRGSLDLQTAKNGSLLGRFRGDVGVADFASVDRLNATDFVRWRALNVGGIDLKLEPFALDVDKVALSDFYTRLILDEQGRLNMREIRGDGGEAPAAAGQAAPAAPAAPAASVVVEGPGGVDTAPGTPRAADGGTRSVELPPRAAPPPIRVGRIDIKGGNVAFSDRFIRPNYDVNLTGMAGSLVGLSSDPASIAKLDLGGKVDNAAPVKVTGELNPFRQDAHLDILATVKDFELTGLSSYSGKYVGYGIAKGKLSAELNYKIEERKLTATNQIFLDQLTFGDKVDSPDALNLPVQLAVSLLKNSRGEIDLHLPVSGTLDDPQFSVFGLVVKVLVNLIGKAITAPFALLGSVLGGGEELSQIEYAPGLARPGEAQQQKLKTLSQALVDRPALRLDVTGRADPAKDSEGLKQALLQRTVRAQKLKAMVAKGQEAPSVDDIEVGAQEYPELLKKAYKEADFKKPRNLIGLAKDLPVPEMEALMIANTAVGEGELRALAQQRAQEVKDWLMAEGQVPGERIFLLEPKVEAIAEGGQVQFSLR</sequence>
<proteinExistence type="predicted"/>
<dbReference type="PANTHER" id="PTHR30441:SF8">
    <property type="entry name" value="DUF748 DOMAIN-CONTAINING PROTEIN"/>
    <property type="match status" value="1"/>
</dbReference>
<accession>A0ABW1AQK2</accession>
<dbReference type="Pfam" id="PF05359">
    <property type="entry name" value="DUF748"/>
    <property type="match status" value="2"/>
</dbReference>
<keyword evidence="2" id="KW-0472">Membrane</keyword>
<dbReference type="InterPro" id="IPR052894">
    <property type="entry name" value="AsmA-related"/>
</dbReference>
<keyword evidence="4" id="KW-1185">Reference proteome</keyword>
<keyword evidence="2" id="KW-0812">Transmembrane</keyword>
<gene>
    <name evidence="3" type="ORF">ACFPTN_08430</name>
</gene>
<evidence type="ECO:0000313" key="4">
    <source>
        <dbReference type="Proteomes" id="UP001595974"/>
    </source>
</evidence>
<evidence type="ECO:0000256" key="2">
    <source>
        <dbReference type="SAM" id="Phobius"/>
    </source>
</evidence>
<dbReference type="EMBL" id="JBHSOG010000030">
    <property type="protein sequence ID" value="MFC5769398.1"/>
    <property type="molecule type" value="Genomic_DNA"/>
</dbReference>
<dbReference type="RefSeq" id="WP_096446525.1">
    <property type="nucleotide sequence ID" value="NZ_JBHSOG010000030.1"/>
</dbReference>
<keyword evidence="2" id="KW-1133">Transmembrane helix</keyword>
<dbReference type="PANTHER" id="PTHR30441">
    <property type="entry name" value="DUF748 DOMAIN-CONTAINING PROTEIN"/>
    <property type="match status" value="1"/>
</dbReference>
<name>A0ABW1AQK2_9RHOO</name>
<organism evidence="3 4">
    <name type="scientific">Thauera sinica</name>
    <dbReference type="NCBI Taxonomy" id="2665146"/>
    <lineage>
        <taxon>Bacteria</taxon>
        <taxon>Pseudomonadati</taxon>
        <taxon>Pseudomonadota</taxon>
        <taxon>Betaproteobacteria</taxon>
        <taxon>Rhodocyclales</taxon>
        <taxon>Zoogloeaceae</taxon>
        <taxon>Thauera</taxon>
    </lineage>
</organism>
<evidence type="ECO:0000313" key="3">
    <source>
        <dbReference type="EMBL" id="MFC5769398.1"/>
    </source>
</evidence>